<organism evidence="1 2">
    <name type="scientific">Carpediemonas membranifera</name>
    <dbReference type="NCBI Taxonomy" id="201153"/>
    <lineage>
        <taxon>Eukaryota</taxon>
        <taxon>Metamonada</taxon>
        <taxon>Carpediemonas-like organisms</taxon>
        <taxon>Carpediemonas</taxon>
    </lineage>
</organism>
<comment type="caution">
    <text evidence="1">The sequence shown here is derived from an EMBL/GenBank/DDBJ whole genome shotgun (WGS) entry which is preliminary data.</text>
</comment>
<evidence type="ECO:0000313" key="2">
    <source>
        <dbReference type="Proteomes" id="UP000717585"/>
    </source>
</evidence>
<accession>A0A8J6E6J2</accession>
<dbReference type="PANTHER" id="PTHR12262">
    <property type="entry name" value="CCR4-NOT TRANSCRIPTION COMPLEX SUBUNIT 9"/>
    <property type="match status" value="1"/>
</dbReference>
<dbReference type="EMBL" id="JAHDYR010000069">
    <property type="protein sequence ID" value="KAG9389620.1"/>
    <property type="molecule type" value="Genomic_DNA"/>
</dbReference>
<dbReference type="InterPro" id="IPR011989">
    <property type="entry name" value="ARM-like"/>
</dbReference>
<keyword evidence="2" id="KW-1185">Reference proteome</keyword>
<reference evidence="1" key="1">
    <citation type="submission" date="2021-05" db="EMBL/GenBank/DDBJ databases">
        <title>A free-living protist that lacks canonical eukaryotic 1 DNA replication and segregation systems.</title>
        <authorList>
            <person name="Salas-Leiva D.E."/>
            <person name="Tromer E.C."/>
            <person name="Curtis B.A."/>
            <person name="Jerlstrom-Hultqvist J."/>
            <person name="Kolisko M."/>
            <person name="Yi Z."/>
            <person name="Salas-Leiva J.S."/>
            <person name="Gallot-Lavallee L."/>
            <person name="Kops G.J.P.L."/>
            <person name="Archibald J.M."/>
            <person name="Simpson A.G.B."/>
            <person name="Roger A.J."/>
        </authorList>
    </citation>
    <scope>NUCLEOTIDE SEQUENCE</scope>
    <source>
        <strain evidence="1">BICM</strain>
    </source>
</reference>
<name>A0A8J6E6J2_9EUKA</name>
<evidence type="ECO:0000313" key="1">
    <source>
        <dbReference type="EMBL" id="KAG9389620.1"/>
    </source>
</evidence>
<dbReference type="Pfam" id="PF04078">
    <property type="entry name" value="Rcd1"/>
    <property type="match status" value="1"/>
</dbReference>
<dbReference type="InterPro" id="IPR007216">
    <property type="entry name" value="CNOT9"/>
</dbReference>
<proteinExistence type="predicted"/>
<gene>
    <name evidence="1" type="ORF">J8273_8913</name>
</gene>
<dbReference type="Gene3D" id="1.25.10.10">
    <property type="entry name" value="Leucine-rich Repeat Variant"/>
    <property type="match status" value="1"/>
</dbReference>
<dbReference type="Proteomes" id="UP000717585">
    <property type="component" value="Unassembled WGS sequence"/>
</dbReference>
<dbReference type="GO" id="GO:0006402">
    <property type="term" value="P:mRNA catabolic process"/>
    <property type="evidence" value="ECO:0007669"/>
    <property type="project" value="InterPro"/>
</dbReference>
<dbReference type="AlphaFoldDB" id="A0A8J6E6J2"/>
<protein>
    <submittedName>
        <fullName evidence="1">Cell differentiation protein RCD1</fullName>
    </submittedName>
</protein>
<dbReference type="GO" id="GO:0030014">
    <property type="term" value="C:CCR4-NOT complex"/>
    <property type="evidence" value="ECO:0007669"/>
    <property type="project" value="InterPro"/>
</dbReference>
<sequence length="282" mass="29700">MSLGGYNSQEVVAEIKKLLSADTRGPAVQKVLAMSSSISNLGAILWHAPGVALGLLQDIVTVLPIYEAGLMTKPNVDRITATLYLFTIIASDPLSQSHLLASHIPATLFPFLSVASETTEETVVLTVAALSFFISLANPDPASFAEFAFGANLMSFLVTLIEQHSGAVLQLACLLTRTVATSTNGPALMMESEGMLESLTKAIDMATARAVLPSTKQAVAEADLASVAAMWHGMLAGSTGALKKTMIDHPPRSLLQADANQRADEGTKRLIRAIIRGDVSGI</sequence>